<evidence type="ECO:0000313" key="7">
    <source>
        <dbReference type="EMBL" id="KAJ1527184.1"/>
    </source>
</evidence>
<accession>A0AAV7XR62</accession>
<dbReference type="Proteomes" id="UP001075354">
    <property type="component" value="Chromosome 6"/>
</dbReference>
<comment type="subcellular location">
    <subcellularLocation>
        <location evidence="1">Cytoplasm</location>
        <location evidence="1">Cytoskeleton</location>
    </subcellularLocation>
</comment>
<dbReference type="GO" id="GO:0007052">
    <property type="term" value="P:mitotic spindle organization"/>
    <property type="evidence" value="ECO:0007669"/>
    <property type="project" value="TreeGrafter"/>
</dbReference>
<reference evidence="7" key="1">
    <citation type="submission" date="2022-12" db="EMBL/GenBank/DDBJ databases">
        <title>Chromosome-level genome assembly of the bean flower thrips Megalurothrips usitatus.</title>
        <authorList>
            <person name="Ma L."/>
            <person name="Liu Q."/>
            <person name="Li H."/>
            <person name="Cai W."/>
        </authorList>
    </citation>
    <scope>NUCLEOTIDE SEQUENCE</scope>
    <source>
        <strain evidence="7">Cailab_2022a</strain>
    </source>
</reference>
<evidence type="ECO:0000256" key="1">
    <source>
        <dbReference type="ARBA" id="ARBA00004245"/>
    </source>
</evidence>
<dbReference type="CDD" id="cd04646">
    <property type="entry name" value="LbH_Dynactin_6"/>
    <property type="match status" value="1"/>
</dbReference>
<organism evidence="7 8">
    <name type="scientific">Megalurothrips usitatus</name>
    <name type="common">bean blossom thrips</name>
    <dbReference type="NCBI Taxonomy" id="439358"/>
    <lineage>
        <taxon>Eukaryota</taxon>
        <taxon>Metazoa</taxon>
        <taxon>Ecdysozoa</taxon>
        <taxon>Arthropoda</taxon>
        <taxon>Hexapoda</taxon>
        <taxon>Insecta</taxon>
        <taxon>Pterygota</taxon>
        <taxon>Neoptera</taxon>
        <taxon>Paraneoptera</taxon>
        <taxon>Thysanoptera</taxon>
        <taxon>Terebrantia</taxon>
        <taxon>Thripoidea</taxon>
        <taxon>Thripidae</taxon>
        <taxon>Megalurothrips</taxon>
    </lineage>
</organism>
<dbReference type="PANTHER" id="PTHR13072">
    <property type="entry name" value="DYNACTIN 6"/>
    <property type="match status" value="1"/>
</dbReference>
<keyword evidence="8" id="KW-1185">Reference proteome</keyword>
<evidence type="ECO:0000256" key="5">
    <source>
        <dbReference type="ARBA" id="ARBA00023212"/>
    </source>
</evidence>
<sequence>MSSLSSHDSKPKHDLKIHSDAVVCHESKLRGDITIGTHTVVHPRATIIAEAGPIVIGDYNIIEEQSFIINRLSPDADHSKQVVMEIGNNNVFEVGCVFESPKMGDQNVLEVKSHVGPNVEVTNGCIIGTGCKLRGTEVLPENTVVYGRDCARRIALDRPPTQGLQVDFLSKVLVNYHHLKKPRSANT</sequence>
<evidence type="ECO:0000313" key="8">
    <source>
        <dbReference type="Proteomes" id="UP001075354"/>
    </source>
</evidence>
<name>A0AAV7XR62_9NEOP</name>
<dbReference type="Gene3D" id="2.160.10.10">
    <property type="entry name" value="Hexapeptide repeat proteins"/>
    <property type="match status" value="1"/>
</dbReference>
<dbReference type="PANTHER" id="PTHR13072:SF0">
    <property type="entry name" value="DYNACTIN SUBUNIT 6"/>
    <property type="match status" value="1"/>
</dbReference>
<gene>
    <name evidence="7" type="ORF">ONE63_008715</name>
</gene>
<dbReference type="InterPro" id="IPR011004">
    <property type="entry name" value="Trimer_LpxA-like_sf"/>
</dbReference>
<protein>
    <recommendedName>
        <fullName evidence="3">Dynactin subunit 6</fullName>
    </recommendedName>
</protein>
<evidence type="ECO:0000256" key="6">
    <source>
        <dbReference type="ARBA" id="ARBA00034687"/>
    </source>
</evidence>
<dbReference type="EMBL" id="JAPTSV010000006">
    <property type="protein sequence ID" value="KAJ1527184.1"/>
    <property type="molecule type" value="Genomic_DNA"/>
</dbReference>
<dbReference type="AlphaFoldDB" id="A0AAV7XR62"/>
<keyword evidence="5" id="KW-0206">Cytoskeleton</keyword>
<comment type="caution">
    <text evidence="7">The sequence shown here is derived from an EMBL/GenBank/DDBJ whole genome shotgun (WGS) entry which is preliminary data.</text>
</comment>
<keyword evidence="4" id="KW-0963">Cytoplasm</keyword>
<dbReference type="GO" id="GO:0070840">
    <property type="term" value="F:dynein complex binding"/>
    <property type="evidence" value="ECO:0007669"/>
    <property type="project" value="TreeGrafter"/>
</dbReference>
<evidence type="ECO:0000256" key="4">
    <source>
        <dbReference type="ARBA" id="ARBA00022490"/>
    </source>
</evidence>
<comment type="similarity">
    <text evidence="2">Belongs to the dynactin subunits 5/6 family. Dynactin subunit 6 subfamily.</text>
</comment>
<evidence type="ECO:0000256" key="2">
    <source>
        <dbReference type="ARBA" id="ARBA00007719"/>
    </source>
</evidence>
<dbReference type="SUPFAM" id="SSF51161">
    <property type="entry name" value="Trimeric LpxA-like enzymes"/>
    <property type="match status" value="1"/>
</dbReference>
<dbReference type="GO" id="GO:0005869">
    <property type="term" value="C:dynactin complex"/>
    <property type="evidence" value="ECO:0007669"/>
    <property type="project" value="InterPro"/>
</dbReference>
<proteinExistence type="inferred from homology"/>
<comment type="function">
    <text evidence="6">Part of the dynactin complex that activates the molecular motor dynein for ultra-processive transport along microtubules.</text>
</comment>
<evidence type="ECO:0000256" key="3">
    <source>
        <dbReference type="ARBA" id="ARBA00016573"/>
    </source>
</evidence>
<dbReference type="InterPro" id="IPR027777">
    <property type="entry name" value="DCTN6"/>
</dbReference>